<reference evidence="5" key="1">
    <citation type="submission" date="2016-11" db="EMBL/GenBank/DDBJ databases">
        <authorList>
            <person name="Varghese N."/>
            <person name="Submissions S."/>
        </authorList>
    </citation>
    <scope>NUCLEOTIDE SEQUENCE [LARGE SCALE GENOMIC DNA]</scope>
    <source>
        <strain evidence="5">DSM 26884</strain>
    </source>
</reference>
<dbReference type="AlphaFoldDB" id="A0A1M6ATB9"/>
<dbReference type="PANTHER" id="PTHR30576:SF20">
    <property type="entry name" value="QUINOVOSAMINEPHOSPHOTRANSFERAE-RELATED"/>
    <property type="match status" value="1"/>
</dbReference>
<comment type="similarity">
    <text evidence="1">Belongs to the bacterial sugar transferase family.</text>
</comment>
<dbReference type="InterPro" id="IPR003362">
    <property type="entry name" value="Bact_transf"/>
</dbReference>
<keyword evidence="2" id="KW-1133">Transmembrane helix</keyword>
<keyword evidence="4" id="KW-0808">Transferase</keyword>
<evidence type="ECO:0000313" key="5">
    <source>
        <dbReference type="Proteomes" id="UP000184192"/>
    </source>
</evidence>
<sequence>MMIRFFDILFSFLGILFLSPVFLLLYVAIRLESKGGGFYKQLRVGLNGKDFYVYKFRSMRIGSDKQGLITVGGRDPRITRIGYFIRKYKLDELPQLFNVLKGDMSLVGPRPEVRKYVDLYTEEQRKVLSVRPGITDYASIEYVDENTILGQADDADKVYVELILPDKIRYNMKYIEHRSVAEYFKIIFLTIWNIVR</sequence>
<feature type="transmembrane region" description="Helical" evidence="2">
    <location>
        <begin position="6"/>
        <end position="29"/>
    </location>
</feature>
<proteinExistence type="inferred from homology"/>
<evidence type="ECO:0000259" key="3">
    <source>
        <dbReference type="Pfam" id="PF02397"/>
    </source>
</evidence>
<dbReference type="EMBL" id="FQZN01000002">
    <property type="protein sequence ID" value="SHI39710.1"/>
    <property type="molecule type" value="Genomic_DNA"/>
</dbReference>
<evidence type="ECO:0000256" key="2">
    <source>
        <dbReference type="SAM" id="Phobius"/>
    </source>
</evidence>
<name>A0A1M6ATB9_9BACE</name>
<dbReference type="GO" id="GO:0016780">
    <property type="term" value="F:phosphotransferase activity, for other substituted phosphate groups"/>
    <property type="evidence" value="ECO:0007669"/>
    <property type="project" value="TreeGrafter"/>
</dbReference>
<feature type="domain" description="Bacterial sugar transferase" evidence="3">
    <location>
        <begin position="4"/>
        <end position="195"/>
    </location>
</feature>
<protein>
    <submittedName>
        <fullName evidence="4">Sugar transferase involved in LPS biosynthesis (Colanic, teichoic acid)</fullName>
    </submittedName>
</protein>
<keyword evidence="5" id="KW-1185">Reference proteome</keyword>
<keyword evidence="2" id="KW-0472">Membrane</keyword>
<organism evidence="4 5">
    <name type="scientific">Bacteroides stercorirosoris</name>
    <dbReference type="NCBI Taxonomy" id="871324"/>
    <lineage>
        <taxon>Bacteria</taxon>
        <taxon>Pseudomonadati</taxon>
        <taxon>Bacteroidota</taxon>
        <taxon>Bacteroidia</taxon>
        <taxon>Bacteroidales</taxon>
        <taxon>Bacteroidaceae</taxon>
        <taxon>Bacteroides</taxon>
    </lineage>
</organism>
<accession>A0A1M6ATB9</accession>
<evidence type="ECO:0000313" key="4">
    <source>
        <dbReference type="EMBL" id="SHI39710.1"/>
    </source>
</evidence>
<dbReference type="eggNOG" id="COG2148">
    <property type="taxonomic scope" value="Bacteria"/>
</dbReference>
<evidence type="ECO:0000256" key="1">
    <source>
        <dbReference type="ARBA" id="ARBA00006464"/>
    </source>
</evidence>
<gene>
    <name evidence="4" type="ORF">SAMN05444350_1022</name>
</gene>
<keyword evidence="2" id="KW-0812">Transmembrane</keyword>
<dbReference type="Pfam" id="PF02397">
    <property type="entry name" value="Bac_transf"/>
    <property type="match status" value="1"/>
</dbReference>
<dbReference type="PANTHER" id="PTHR30576">
    <property type="entry name" value="COLANIC BIOSYNTHESIS UDP-GLUCOSE LIPID CARRIER TRANSFERASE"/>
    <property type="match status" value="1"/>
</dbReference>
<dbReference type="Proteomes" id="UP000184192">
    <property type="component" value="Unassembled WGS sequence"/>
</dbReference>